<name>A0A556MGL4_9FLAO</name>
<gene>
    <name evidence="1" type="ORF">FO442_18075</name>
</gene>
<evidence type="ECO:0000313" key="2">
    <source>
        <dbReference type="Proteomes" id="UP000316008"/>
    </source>
</evidence>
<comment type="caution">
    <text evidence="1">The sequence shown here is derived from an EMBL/GenBank/DDBJ whole genome shotgun (WGS) entry which is preliminary data.</text>
</comment>
<dbReference type="EMBL" id="VLPL01000012">
    <property type="protein sequence ID" value="TSJ39081.1"/>
    <property type="molecule type" value="Genomic_DNA"/>
</dbReference>
<reference evidence="1 2" key="1">
    <citation type="submission" date="2019-07" db="EMBL/GenBank/DDBJ databases">
        <authorList>
            <person name="Huq M.A."/>
        </authorList>
    </citation>
    <scope>NUCLEOTIDE SEQUENCE [LARGE SCALE GENOMIC DNA]</scope>
    <source>
        <strain evidence="1 2">MAH-3</strain>
    </source>
</reference>
<accession>A0A556MGL4</accession>
<evidence type="ECO:0000313" key="1">
    <source>
        <dbReference type="EMBL" id="TSJ39081.1"/>
    </source>
</evidence>
<proteinExistence type="predicted"/>
<protein>
    <submittedName>
        <fullName evidence="1">Uncharacterized protein</fullName>
    </submittedName>
</protein>
<dbReference type="Proteomes" id="UP000316008">
    <property type="component" value="Unassembled WGS sequence"/>
</dbReference>
<dbReference type="AlphaFoldDB" id="A0A556MGL4"/>
<dbReference type="OrthoDB" id="1119986at2"/>
<dbReference type="RefSeq" id="WP_144334620.1">
    <property type="nucleotide sequence ID" value="NZ_VLPL01000012.1"/>
</dbReference>
<sequence>MNKTTLNKRSMFGSVHTVLEENQTIWISVPAFATAVQQFESKLSVLDTKLSEQSVATTGVTLEKQESMRELFDEMLLVHQALYLLGKDSENMGLRERNKVSKSKLGRLTIGKAKVHAADLKNDLLAHGSSLETYGITPAFTTALIAKMDELPELVESTRMALLRRKGITQAIEEVQAKISEILRDRIDRLIKVFKKDHPDFVLIYQHARTALPHSSRDRDNGTTA</sequence>
<organism evidence="1 2">
    <name type="scientific">Fluviicola chungangensis</name>
    <dbReference type="NCBI Taxonomy" id="2597671"/>
    <lineage>
        <taxon>Bacteria</taxon>
        <taxon>Pseudomonadati</taxon>
        <taxon>Bacteroidota</taxon>
        <taxon>Flavobacteriia</taxon>
        <taxon>Flavobacteriales</taxon>
        <taxon>Crocinitomicaceae</taxon>
        <taxon>Fluviicola</taxon>
    </lineage>
</organism>
<keyword evidence="2" id="KW-1185">Reference proteome</keyword>